<dbReference type="EMBL" id="PQFF01000013">
    <property type="protein sequence ID" value="RHZ89372.1"/>
    <property type="molecule type" value="Genomic_DNA"/>
</dbReference>
<gene>
    <name evidence="1" type="ORF">Glove_15g7</name>
</gene>
<dbReference type="Pfam" id="PF08238">
    <property type="entry name" value="Sel1"/>
    <property type="match status" value="2"/>
</dbReference>
<proteinExistence type="predicted"/>
<dbReference type="InterPro" id="IPR006597">
    <property type="entry name" value="Sel1-like"/>
</dbReference>
<dbReference type="SMART" id="SM00671">
    <property type="entry name" value="SEL1"/>
    <property type="match status" value="2"/>
</dbReference>
<dbReference type="OrthoDB" id="10266786at2759"/>
<name>A0A397JPU2_9GLOM</name>
<keyword evidence="2" id="KW-1185">Reference proteome</keyword>
<evidence type="ECO:0008006" key="3">
    <source>
        <dbReference type="Google" id="ProtNLM"/>
    </source>
</evidence>
<accession>A0A397JPU2</accession>
<dbReference type="STRING" id="1348612.A0A397JPU2"/>
<dbReference type="Proteomes" id="UP000266861">
    <property type="component" value="Unassembled WGS sequence"/>
</dbReference>
<dbReference type="SUPFAM" id="SSF81901">
    <property type="entry name" value="HCP-like"/>
    <property type="match status" value="1"/>
</dbReference>
<evidence type="ECO:0000313" key="1">
    <source>
        <dbReference type="EMBL" id="RHZ89372.1"/>
    </source>
</evidence>
<dbReference type="Gene3D" id="1.25.40.10">
    <property type="entry name" value="Tetratricopeptide repeat domain"/>
    <property type="match status" value="1"/>
</dbReference>
<protein>
    <recommendedName>
        <fullName evidence="3">Serine-threonine/tyrosine-protein kinase catalytic domain-containing protein</fullName>
    </recommendedName>
</protein>
<organism evidence="1 2">
    <name type="scientific">Diversispora epigaea</name>
    <dbReference type="NCBI Taxonomy" id="1348612"/>
    <lineage>
        <taxon>Eukaryota</taxon>
        <taxon>Fungi</taxon>
        <taxon>Fungi incertae sedis</taxon>
        <taxon>Mucoromycota</taxon>
        <taxon>Glomeromycotina</taxon>
        <taxon>Glomeromycetes</taxon>
        <taxon>Diversisporales</taxon>
        <taxon>Diversisporaceae</taxon>
        <taxon>Diversispora</taxon>
    </lineage>
</organism>
<sequence>MESSSSNVDLLNNIAKGKREMAIPGTPHKYKEIYTGINLNNLLKSIIMFTFSIECWNHNGNLRPNIFQVVKNLSETIISDASVEFEAPRSQSQSYNATDVKLENSKIQNKELEIQPDPPFVDVMAERARKESDGFEIFNLAVNDTSSFNPLPLRKLYNINKEINKGSQIALNTIGYCYRFGLGVEKNDEKGFEVYLKCAENGNIIAQLNASACYRDGLGTTRDATKSFQWDIKSVLAGSGSVVTL</sequence>
<dbReference type="AlphaFoldDB" id="A0A397JPU2"/>
<reference evidence="1 2" key="1">
    <citation type="submission" date="2018-08" db="EMBL/GenBank/DDBJ databases">
        <title>Genome and evolution of the arbuscular mycorrhizal fungus Diversispora epigaea (formerly Glomus versiforme) and its bacterial endosymbionts.</title>
        <authorList>
            <person name="Sun X."/>
            <person name="Fei Z."/>
            <person name="Harrison M."/>
        </authorList>
    </citation>
    <scope>NUCLEOTIDE SEQUENCE [LARGE SCALE GENOMIC DNA]</scope>
    <source>
        <strain evidence="1 2">IT104</strain>
    </source>
</reference>
<dbReference type="InterPro" id="IPR011990">
    <property type="entry name" value="TPR-like_helical_dom_sf"/>
</dbReference>
<evidence type="ECO:0000313" key="2">
    <source>
        <dbReference type="Proteomes" id="UP000266861"/>
    </source>
</evidence>
<comment type="caution">
    <text evidence="1">The sequence shown here is derived from an EMBL/GenBank/DDBJ whole genome shotgun (WGS) entry which is preliminary data.</text>
</comment>